<comment type="subcellular location">
    <subcellularLocation>
        <location evidence="1">Membrane</location>
        <topology evidence="1">Multi-pass membrane protein</topology>
    </subcellularLocation>
</comment>
<name>A0A382UXB3_9ZZZZ</name>
<evidence type="ECO:0000256" key="3">
    <source>
        <dbReference type="ARBA" id="ARBA00022989"/>
    </source>
</evidence>
<feature type="transmembrane region" description="Helical" evidence="5">
    <location>
        <begin position="126"/>
        <end position="146"/>
    </location>
</feature>
<feature type="non-terminal residue" evidence="7">
    <location>
        <position position="190"/>
    </location>
</feature>
<dbReference type="EMBL" id="UINC01147531">
    <property type="protein sequence ID" value="SVD38906.1"/>
    <property type="molecule type" value="Genomic_DNA"/>
</dbReference>
<dbReference type="InterPro" id="IPR020846">
    <property type="entry name" value="MFS_dom"/>
</dbReference>
<dbReference type="InterPro" id="IPR011701">
    <property type="entry name" value="MFS"/>
</dbReference>
<organism evidence="7">
    <name type="scientific">marine metagenome</name>
    <dbReference type="NCBI Taxonomy" id="408172"/>
    <lineage>
        <taxon>unclassified sequences</taxon>
        <taxon>metagenomes</taxon>
        <taxon>ecological metagenomes</taxon>
    </lineage>
</organism>
<feature type="transmembrane region" description="Helical" evidence="5">
    <location>
        <begin position="66"/>
        <end position="83"/>
    </location>
</feature>
<feature type="transmembrane region" description="Helical" evidence="5">
    <location>
        <begin position="89"/>
        <end position="114"/>
    </location>
</feature>
<feature type="transmembrane region" description="Helical" evidence="5">
    <location>
        <begin position="34"/>
        <end position="54"/>
    </location>
</feature>
<keyword evidence="3 5" id="KW-1133">Transmembrane helix</keyword>
<evidence type="ECO:0000256" key="1">
    <source>
        <dbReference type="ARBA" id="ARBA00004141"/>
    </source>
</evidence>
<evidence type="ECO:0000256" key="5">
    <source>
        <dbReference type="SAM" id="Phobius"/>
    </source>
</evidence>
<dbReference type="InterPro" id="IPR036259">
    <property type="entry name" value="MFS_trans_sf"/>
</dbReference>
<dbReference type="SUPFAM" id="SSF103473">
    <property type="entry name" value="MFS general substrate transporter"/>
    <property type="match status" value="1"/>
</dbReference>
<protein>
    <recommendedName>
        <fullName evidence="6">Major facilitator superfamily (MFS) profile domain-containing protein</fullName>
    </recommendedName>
</protein>
<keyword evidence="4 5" id="KW-0472">Membrane</keyword>
<evidence type="ECO:0000313" key="7">
    <source>
        <dbReference type="EMBL" id="SVD38906.1"/>
    </source>
</evidence>
<keyword evidence="2 5" id="KW-0812">Transmembrane</keyword>
<dbReference type="PANTHER" id="PTHR42718:SF42">
    <property type="entry name" value="EXPORT PROTEIN"/>
    <property type="match status" value="1"/>
</dbReference>
<proteinExistence type="predicted"/>
<dbReference type="GO" id="GO:0016020">
    <property type="term" value="C:membrane"/>
    <property type="evidence" value="ECO:0007669"/>
    <property type="project" value="UniProtKB-SubCell"/>
</dbReference>
<evidence type="ECO:0000256" key="2">
    <source>
        <dbReference type="ARBA" id="ARBA00022692"/>
    </source>
</evidence>
<dbReference type="Gene3D" id="1.20.1720.10">
    <property type="entry name" value="Multidrug resistance protein D"/>
    <property type="match status" value="1"/>
</dbReference>
<feature type="domain" description="Major facilitator superfamily (MFS) profile" evidence="6">
    <location>
        <begin position="1"/>
        <end position="190"/>
    </location>
</feature>
<dbReference type="AlphaFoldDB" id="A0A382UXB3"/>
<dbReference type="PANTHER" id="PTHR42718">
    <property type="entry name" value="MAJOR FACILITATOR SUPERFAMILY MULTIDRUG TRANSPORTER MFSC"/>
    <property type="match status" value="1"/>
</dbReference>
<dbReference type="Pfam" id="PF07690">
    <property type="entry name" value="MFS_1"/>
    <property type="match status" value="1"/>
</dbReference>
<dbReference type="GO" id="GO:0022857">
    <property type="term" value="F:transmembrane transporter activity"/>
    <property type="evidence" value="ECO:0007669"/>
    <property type="project" value="InterPro"/>
</dbReference>
<reference evidence="7" key="1">
    <citation type="submission" date="2018-05" db="EMBL/GenBank/DDBJ databases">
        <authorList>
            <person name="Lanie J.A."/>
            <person name="Ng W.-L."/>
            <person name="Kazmierczak K.M."/>
            <person name="Andrzejewski T.M."/>
            <person name="Davidsen T.M."/>
            <person name="Wayne K.J."/>
            <person name="Tettelin H."/>
            <person name="Glass J.I."/>
            <person name="Rusch D."/>
            <person name="Podicherti R."/>
            <person name="Tsui H.-C.T."/>
            <person name="Winkler M.E."/>
        </authorList>
    </citation>
    <scope>NUCLEOTIDE SEQUENCE</scope>
</reference>
<evidence type="ECO:0000259" key="6">
    <source>
        <dbReference type="PROSITE" id="PS50850"/>
    </source>
</evidence>
<feature type="transmembrane region" description="Helical" evidence="5">
    <location>
        <begin position="152"/>
        <end position="172"/>
    </location>
</feature>
<evidence type="ECO:0000256" key="4">
    <source>
        <dbReference type="ARBA" id="ARBA00023136"/>
    </source>
</evidence>
<sequence length="190" mass="20141">MSLSLIIVILNNVTLNVALPELSKELEADNTDLQWMVDAYALIFGGTLLVMGAIGDRFGRKPALQLGLIMVAITSGATAMYASTSEHVILARAVMGLGAALVMPATLSVVVVVFPSEERGKAVGIWAAMAGAGAPIGLIVGGWSVENYGWEMVFWINVPVIVLALILGFFLVPNSRDSQKRPLDLFGSLL</sequence>
<dbReference type="PROSITE" id="PS50850">
    <property type="entry name" value="MFS"/>
    <property type="match status" value="1"/>
</dbReference>
<accession>A0A382UXB3</accession>
<dbReference type="CDD" id="cd17321">
    <property type="entry name" value="MFS_MMR_MDR_like"/>
    <property type="match status" value="1"/>
</dbReference>
<gene>
    <name evidence="7" type="ORF">METZ01_LOCUS391760</name>
</gene>